<organism evidence="2 3">
    <name type="scientific">Streptomyces yatensis</name>
    <dbReference type="NCBI Taxonomy" id="155177"/>
    <lineage>
        <taxon>Bacteria</taxon>
        <taxon>Bacillati</taxon>
        <taxon>Actinomycetota</taxon>
        <taxon>Actinomycetes</taxon>
        <taxon>Kitasatosporales</taxon>
        <taxon>Streptomycetaceae</taxon>
        <taxon>Streptomyces</taxon>
        <taxon>Streptomyces violaceusniger group</taxon>
    </lineage>
</organism>
<accession>A0ABN2JCP6</accession>
<evidence type="ECO:0000313" key="2">
    <source>
        <dbReference type="EMBL" id="GAA1722630.1"/>
    </source>
</evidence>
<reference evidence="2 3" key="1">
    <citation type="journal article" date="2019" name="Int. J. Syst. Evol. Microbiol.">
        <title>The Global Catalogue of Microorganisms (GCM) 10K type strain sequencing project: providing services to taxonomists for standard genome sequencing and annotation.</title>
        <authorList>
            <consortium name="The Broad Institute Genomics Platform"/>
            <consortium name="The Broad Institute Genome Sequencing Center for Infectious Disease"/>
            <person name="Wu L."/>
            <person name="Ma J."/>
        </authorList>
    </citation>
    <scope>NUCLEOTIDE SEQUENCE [LARGE SCALE GENOMIC DNA]</scope>
    <source>
        <strain evidence="2 3">JCM 13244</strain>
    </source>
</reference>
<keyword evidence="3" id="KW-1185">Reference proteome</keyword>
<proteinExistence type="predicted"/>
<sequence>MAVNVPPTKGGGPSGFWAAQHAPGTEATPTGRDRVTTAEAARRIGEPRPADSDWDENRAAPSCSA</sequence>
<name>A0ABN2JCP6_9ACTN</name>
<dbReference type="EMBL" id="BAAALR010000099">
    <property type="protein sequence ID" value="GAA1722630.1"/>
    <property type="molecule type" value="Genomic_DNA"/>
</dbReference>
<evidence type="ECO:0000256" key="1">
    <source>
        <dbReference type="SAM" id="MobiDB-lite"/>
    </source>
</evidence>
<dbReference type="Proteomes" id="UP001499947">
    <property type="component" value="Unassembled WGS sequence"/>
</dbReference>
<gene>
    <name evidence="2" type="ORF">GCM10009680_75480</name>
</gene>
<comment type="caution">
    <text evidence="2">The sequence shown here is derived from an EMBL/GenBank/DDBJ whole genome shotgun (WGS) entry which is preliminary data.</text>
</comment>
<protein>
    <submittedName>
        <fullName evidence="2">Uncharacterized protein</fullName>
    </submittedName>
</protein>
<feature type="region of interest" description="Disordered" evidence="1">
    <location>
        <begin position="1"/>
        <end position="65"/>
    </location>
</feature>
<feature type="compositionally biased region" description="Basic and acidic residues" evidence="1">
    <location>
        <begin position="31"/>
        <end position="58"/>
    </location>
</feature>
<evidence type="ECO:0000313" key="3">
    <source>
        <dbReference type="Proteomes" id="UP001499947"/>
    </source>
</evidence>